<dbReference type="AlphaFoldDB" id="A0A835YET3"/>
<dbReference type="Proteomes" id="UP000612055">
    <property type="component" value="Unassembled WGS sequence"/>
</dbReference>
<proteinExistence type="predicted"/>
<dbReference type="EMBL" id="JAEHOE010000019">
    <property type="protein sequence ID" value="KAG2496294.1"/>
    <property type="molecule type" value="Genomic_DNA"/>
</dbReference>
<evidence type="ECO:0000256" key="1">
    <source>
        <dbReference type="SAM" id="MobiDB-lite"/>
    </source>
</evidence>
<comment type="caution">
    <text evidence="2">The sequence shown here is derived from an EMBL/GenBank/DDBJ whole genome shotgun (WGS) entry which is preliminary data.</text>
</comment>
<reference evidence="2" key="1">
    <citation type="journal article" date="2020" name="bioRxiv">
        <title>Comparative genomics of Chlamydomonas.</title>
        <authorList>
            <person name="Craig R.J."/>
            <person name="Hasan A.R."/>
            <person name="Ness R.W."/>
            <person name="Keightley P.D."/>
        </authorList>
    </citation>
    <scope>NUCLEOTIDE SEQUENCE</scope>
    <source>
        <strain evidence="2">CCAP 11/70</strain>
    </source>
</reference>
<protein>
    <submittedName>
        <fullName evidence="2">Uncharacterized protein</fullName>
    </submittedName>
</protein>
<evidence type="ECO:0000313" key="2">
    <source>
        <dbReference type="EMBL" id="KAG2496294.1"/>
    </source>
</evidence>
<sequence length="344" mass="36574">MQVARWRAVATSGATSRAALVVSARYSGGGGRSSARGGGGRGGRGSSRGRGEGRGGGRGGGRGRSYGRDRDRDVDRYSGPRDYDRRGAGSYDTDRRRPLAAGAGVAAAAAGAGLAAQRASADASSSERERDDGREEEREYVHPFDAIHNRLQKQLAEGLLPRRDELDRLLSRMSNPWQAEQALQLLRSDATARDAVGWDWSTLGYGQLAFALVQDASAVGAPEVAEALLESREALHITLNKDLVPSLMRKVAAGAALEAEDSGGEISDDHVAVVQRLYVKEVELRGSNSPEAATELSKVLRRAEDVDGVSALHAQLVGEGLGVRPRLLEDLERWLAKRGVSVGA</sequence>
<feature type="compositionally biased region" description="Basic and acidic residues" evidence="1">
    <location>
        <begin position="66"/>
        <end position="95"/>
    </location>
</feature>
<dbReference type="OrthoDB" id="541901at2759"/>
<organism evidence="2 3">
    <name type="scientific">Edaphochlamys debaryana</name>
    <dbReference type="NCBI Taxonomy" id="47281"/>
    <lineage>
        <taxon>Eukaryota</taxon>
        <taxon>Viridiplantae</taxon>
        <taxon>Chlorophyta</taxon>
        <taxon>core chlorophytes</taxon>
        <taxon>Chlorophyceae</taxon>
        <taxon>CS clade</taxon>
        <taxon>Chlamydomonadales</taxon>
        <taxon>Chlamydomonadales incertae sedis</taxon>
        <taxon>Edaphochlamys</taxon>
    </lineage>
</organism>
<keyword evidence="3" id="KW-1185">Reference proteome</keyword>
<evidence type="ECO:0000313" key="3">
    <source>
        <dbReference type="Proteomes" id="UP000612055"/>
    </source>
</evidence>
<feature type="compositionally biased region" description="Basic and acidic residues" evidence="1">
    <location>
        <begin position="125"/>
        <end position="139"/>
    </location>
</feature>
<accession>A0A835YET3</accession>
<gene>
    <name evidence="2" type="ORF">HYH03_005527</name>
</gene>
<feature type="region of interest" description="Disordered" evidence="1">
    <location>
        <begin position="23"/>
        <end position="95"/>
    </location>
</feature>
<feature type="region of interest" description="Disordered" evidence="1">
    <location>
        <begin position="116"/>
        <end position="139"/>
    </location>
</feature>
<feature type="compositionally biased region" description="Gly residues" evidence="1">
    <location>
        <begin position="27"/>
        <end position="48"/>
    </location>
</feature>
<name>A0A835YET3_9CHLO</name>